<dbReference type="EMBL" id="BQNB010016797">
    <property type="protein sequence ID" value="GJT55900.1"/>
    <property type="molecule type" value="Genomic_DNA"/>
</dbReference>
<keyword evidence="6 8" id="KW-0695">RNA-directed DNA polymerase</keyword>
<keyword evidence="4" id="KW-0255">Endonuclease</keyword>
<keyword evidence="9" id="KW-1185">Reference proteome</keyword>
<dbReference type="PANTHER" id="PTHR48475:SF2">
    <property type="entry name" value="RIBONUCLEASE H"/>
    <property type="match status" value="1"/>
</dbReference>
<dbReference type="SUPFAM" id="SSF56672">
    <property type="entry name" value="DNA/RNA polymerases"/>
    <property type="match status" value="1"/>
</dbReference>
<dbReference type="PANTHER" id="PTHR48475">
    <property type="entry name" value="RIBONUCLEASE H"/>
    <property type="match status" value="1"/>
</dbReference>
<protein>
    <submittedName>
        <fullName evidence="8">Reverse transcriptase domain-containing protein</fullName>
    </submittedName>
</protein>
<dbReference type="InterPro" id="IPR043502">
    <property type="entry name" value="DNA/RNA_pol_sf"/>
</dbReference>
<comment type="caution">
    <text evidence="8">The sequence shown here is derived from an EMBL/GenBank/DDBJ whole genome shotgun (WGS) entry which is preliminary data.</text>
</comment>
<proteinExistence type="predicted"/>
<feature type="domain" description="Reverse transcriptase RNase H-like" evidence="7">
    <location>
        <begin position="184"/>
        <end position="258"/>
    </location>
</feature>
<keyword evidence="5" id="KW-0378">Hydrolase</keyword>
<evidence type="ECO:0000256" key="1">
    <source>
        <dbReference type="ARBA" id="ARBA00022679"/>
    </source>
</evidence>
<dbReference type="InterPro" id="IPR041373">
    <property type="entry name" value="RT_RNaseH"/>
</dbReference>
<evidence type="ECO:0000256" key="2">
    <source>
        <dbReference type="ARBA" id="ARBA00022695"/>
    </source>
</evidence>
<keyword evidence="1" id="KW-0808">Transferase</keyword>
<keyword evidence="2" id="KW-0548">Nucleotidyltransferase</keyword>
<evidence type="ECO:0000256" key="6">
    <source>
        <dbReference type="ARBA" id="ARBA00022918"/>
    </source>
</evidence>
<accession>A0ABQ5EY54</accession>
<reference evidence="8" key="1">
    <citation type="journal article" date="2022" name="Int. J. Mol. Sci.">
        <title>Draft Genome of Tanacetum Coccineum: Genomic Comparison of Closely Related Tanacetum-Family Plants.</title>
        <authorList>
            <person name="Yamashiro T."/>
            <person name="Shiraishi A."/>
            <person name="Nakayama K."/>
            <person name="Satake H."/>
        </authorList>
    </citation>
    <scope>NUCLEOTIDE SEQUENCE</scope>
</reference>
<evidence type="ECO:0000313" key="8">
    <source>
        <dbReference type="EMBL" id="GJT55900.1"/>
    </source>
</evidence>
<evidence type="ECO:0000256" key="4">
    <source>
        <dbReference type="ARBA" id="ARBA00022759"/>
    </source>
</evidence>
<organism evidence="8 9">
    <name type="scientific">Tanacetum coccineum</name>
    <dbReference type="NCBI Taxonomy" id="301880"/>
    <lineage>
        <taxon>Eukaryota</taxon>
        <taxon>Viridiplantae</taxon>
        <taxon>Streptophyta</taxon>
        <taxon>Embryophyta</taxon>
        <taxon>Tracheophyta</taxon>
        <taxon>Spermatophyta</taxon>
        <taxon>Magnoliopsida</taxon>
        <taxon>eudicotyledons</taxon>
        <taxon>Gunneridae</taxon>
        <taxon>Pentapetalae</taxon>
        <taxon>asterids</taxon>
        <taxon>campanulids</taxon>
        <taxon>Asterales</taxon>
        <taxon>Asteraceae</taxon>
        <taxon>Asteroideae</taxon>
        <taxon>Anthemideae</taxon>
        <taxon>Anthemidinae</taxon>
        <taxon>Tanacetum</taxon>
    </lineage>
</organism>
<dbReference type="GO" id="GO:0003964">
    <property type="term" value="F:RNA-directed DNA polymerase activity"/>
    <property type="evidence" value="ECO:0007669"/>
    <property type="project" value="UniProtKB-KW"/>
</dbReference>
<evidence type="ECO:0000259" key="7">
    <source>
        <dbReference type="Pfam" id="PF17917"/>
    </source>
</evidence>
<evidence type="ECO:0000313" key="9">
    <source>
        <dbReference type="Proteomes" id="UP001151760"/>
    </source>
</evidence>
<name>A0ABQ5EY54_9ASTR</name>
<reference evidence="8" key="2">
    <citation type="submission" date="2022-01" db="EMBL/GenBank/DDBJ databases">
        <authorList>
            <person name="Yamashiro T."/>
            <person name="Shiraishi A."/>
            <person name="Satake H."/>
            <person name="Nakayama K."/>
        </authorList>
    </citation>
    <scope>NUCLEOTIDE SEQUENCE</scope>
</reference>
<gene>
    <name evidence="8" type="ORF">Tco_0990954</name>
</gene>
<dbReference type="Pfam" id="PF17917">
    <property type="entry name" value="RT_RNaseH"/>
    <property type="match status" value="1"/>
</dbReference>
<evidence type="ECO:0000256" key="5">
    <source>
        <dbReference type="ARBA" id="ARBA00022801"/>
    </source>
</evidence>
<dbReference type="Gene3D" id="3.10.10.10">
    <property type="entry name" value="HIV Type 1 Reverse Transcriptase, subunit A, domain 1"/>
    <property type="match status" value="1"/>
</dbReference>
<keyword evidence="3" id="KW-0540">Nuclease</keyword>
<sequence length="258" mass="29191">MDFMVVRSTSPHNRIIGRPGLRKIQAAPSTTYGMIKFPVMGGILTLKSSKIIPVECAMVSGLEEQPISVNKVREERVKVEINPEHPEQTVMIGSDLMEKTRGVPRHIAEHRLNLRKGCQPVRKKKRGQAAERNIAINDEVSKLVATGIMREVHYHDWLSNPVMVKKSDNRNTTKLPSITAPEEQEELIVYLAASKEAVSAVLMTEREARQMPIYFVSRALRGPEVNYTPMEKLVLALVHASKRLRRYFQAHPIIVITD</sequence>
<evidence type="ECO:0000256" key="3">
    <source>
        <dbReference type="ARBA" id="ARBA00022722"/>
    </source>
</evidence>
<dbReference type="Proteomes" id="UP001151760">
    <property type="component" value="Unassembled WGS sequence"/>
</dbReference>